<comment type="caution">
    <text evidence="8">The sequence shown here is derived from an EMBL/GenBank/DDBJ whole genome shotgun (WGS) entry which is preliminary data.</text>
</comment>
<evidence type="ECO:0000256" key="3">
    <source>
        <dbReference type="ARBA" id="ARBA00022737"/>
    </source>
</evidence>
<comment type="function">
    <text evidence="5">Plays a role in promoting axonal degeneration following neuronal injury by toxic insult or trauma.</text>
</comment>
<reference evidence="8" key="1">
    <citation type="submission" date="2023-05" db="EMBL/GenBank/DDBJ databases">
        <authorList>
            <person name="Stuckert A."/>
        </authorList>
    </citation>
    <scope>NUCLEOTIDE SEQUENCE</scope>
</reference>
<comment type="subunit">
    <text evidence="6">Interacts with MYO3A.</text>
</comment>
<keyword evidence="4" id="KW-0966">Cell projection</keyword>
<dbReference type="Proteomes" id="UP001162483">
    <property type="component" value="Unassembled WGS sequence"/>
</dbReference>
<protein>
    <recommendedName>
        <fullName evidence="7">MORN repeat-containing protein 4</fullName>
    </recommendedName>
</protein>
<evidence type="ECO:0000256" key="4">
    <source>
        <dbReference type="ARBA" id="ARBA00023273"/>
    </source>
</evidence>
<dbReference type="Gene3D" id="2.20.110.10">
    <property type="entry name" value="Histone H3 K4-specific methyltransferase SET7/9 N-terminal domain"/>
    <property type="match status" value="2"/>
</dbReference>
<dbReference type="SUPFAM" id="SSF82185">
    <property type="entry name" value="Histone H3 K4-specific methyltransferase SET7/9 N-terminal domain"/>
    <property type="match status" value="1"/>
</dbReference>
<sequence>MTLTKGSFTYSSGEDYHGEWREGRRHGMGQLLFSDGSDYIGQFENGLFNGYGVLSFPDGSRYEGDICSGEIPRCVFTPMTLKYEGEYKAIGWKVRPADLS</sequence>
<comment type="subcellular location">
    <subcellularLocation>
        <location evidence="1">Cell projection</location>
        <location evidence="1">Filopodium tip</location>
    </subcellularLocation>
    <subcellularLocation>
        <location evidence="2">Cell projection</location>
        <location evidence="2">Stereocilium</location>
    </subcellularLocation>
</comment>
<dbReference type="InterPro" id="IPR003409">
    <property type="entry name" value="MORN"/>
</dbReference>
<keyword evidence="9" id="KW-1185">Reference proteome</keyword>
<evidence type="ECO:0000313" key="9">
    <source>
        <dbReference type="Proteomes" id="UP001162483"/>
    </source>
</evidence>
<evidence type="ECO:0000313" key="8">
    <source>
        <dbReference type="EMBL" id="CAI9611477.1"/>
    </source>
</evidence>
<dbReference type="InterPro" id="IPR052315">
    <property type="entry name" value="MORN4"/>
</dbReference>
<organism evidence="8 9">
    <name type="scientific">Staurois parvus</name>
    <dbReference type="NCBI Taxonomy" id="386267"/>
    <lineage>
        <taxon>Eukaryota</taxon>
        <taxon>Metazoa</taxon>
        <taxon>Chordata</taxon>
        <taxon>Craniata</taxon>
        <taxon>Vertebrata</taxon>
        <taxon>Euteleostomi</taxon>
        <taxon>Amphibia</taxon>
        <taxon>Batrachia</taxon>
        <taxon>Anura</taxon>
        <taxon>Neobatrachia</taxon>
        <taxon>Ranoidea</taxon>
        <taxon>Ranidae</taxon>
        <taxon>Staurois</taxon>
    </lineage>
</organism>
<dbReference type="Pfam" id="PF02493">
    <property type="entry name" value="MORN"/>
    <property type="match status" value="2"/>
</dbReference>
<evidence type="ECO:0000256" key="6">
    <source>
        <dbReference type="ARBA" id="ARBA00038723"/>
    </source>
</evidence>
<evidence type="ECO:0000256" key="2">
    <source>
        <dbReference type="ARBA" id="ARBA00004645"/>
    </source>
</evidence>
<keyword evidence="3" id="KW-0677">Repeat</keyword>
<dbReference type="EMBL" id="CATNWA010019133">
    <property type="protein sequence ID" value="CAI9611477.1"/>
    <property type="molecule type" value="Genomic_DNA"/>
</dbReference>
<accession>A0ABN9GRI3</accession>
<name>A0ABN9GRI3_9NEOB</name>
<evidence type="ECO:0000256" key="5">
    <source>
        <dbReference type="ARBA" id="ARBA00037780"/>
    </source>
</evidence>
<evidence type="ECO:0000256" key="7">
    <source>
        <dbReference type="ARBA" id="ARBA00039855"/>
    </source>
</evidence>
<proteinExistence type="predicted"/>
<dbReference type="PANTHER" id="PTHR46614">
    <property type="entry name" value="MORN REPEAT-CONTAINING PROTEIN 4"/>
    <property type="match status" value="1"/>
</dbReference>
<dbReference type="SMART" id="SM00698">
    <property type="entry name" value="MORN"/>
    <property type="match status" value="2"/>
</dbReference>
<dbReference type="PANTHER" id="PTHR46614:SF1">
    <property type="entry name" value="MORN REPEAT-CONTAINING PROTEIN 4"/>
    <property type="match status" value="1"/>
</dbReference>
<evidence type="ECO:0000256" key="1">
    <source>
        <dbReference type="ARBA" id="ARBA00004495"/>
    </source>
</evidence>
<gene>
    <name evidence="8" type="ORF">SPARVUS_LOCUS14568024</name>
</gene>